<dbReference type="HOGENOM" id="CLU_3228221_0_0_6"/>
<dbReference type="Proteomes" id="UP000001362">
    <property type="component" value="Chromosome"/>
</dbReference>
<keyword evidence="2" id="KW-1185">Reference proteome</keyword>
<dbReference type="RefSeq" id="WP_012607115.1">
    <property type="nucleotide sequence ID" value="NC_011761.1"/>
</dbReference>
<organism evidence="1 2">
    <name type="scientific">Acidithiobacillus ferrooxidans (strain ATCC 23270 / DSM 14882 / CIP 104768 / NCIMB 8455)</name>
    <name type="common">Ferrobacillus ferrooxidans (strain ATCC 23270)</name>
    <dbReference type="NCBI Taxonomy" id="243159"/>
    <lineage>
        <taxon>Bacteria</taxon>
        <taxon>Pseudomonadati</taxon>
        <taxon>Pseudomonadota</taxon>
        <taxon>Acidithiobacillia</taxon>
        <taxon>Acidithiobacillales</taxon>
        <taxon>Acidithiobacillaceae</taxon>
        <taxon>Acidithiobacillus</taxon>
    </lineage>
</organism>
<name>B7JAG4_ACIF2</name>
<reference evidence="1 2" key="1">
    <citation type="journal article" date="2008" name="BMC Genomics">
        <title>Acidithiobacillus ferrooxidans metabolism: from genome sequence to industrial applications.</title>
        <authorList>
            <person name="Valdes J."/>
            <person name="Pedroso I."/>
            <person name="Quatrini R."/>
            <person name="Dodson R.J."/>
            <person name="Tettelin H."/>
            <person name="Blake R.II."/>
            <person name="Eisen J.A."/>
            <person name="Holmes D.S."/>
        </authorList>
    </citation>
    <scope>NUCLEOTIDE SEQUENCE [LARGE SCALE GENOMIC DNA]</scope>
    <source>
        <strain evidence="2">ATCC 23270 / DSM 14882 / CIP 104768 / NCIMB 8455</strain>
    </source>
</reference>
<sequence>MRDRKYLFSGADWFSVERNQLQKMSVEIAGVNGERLLNTRLMI</sequence>
<dbReference type="STRING" id="243159.AFE_1588"/>
<proteinExistence type="predicted"/>
<evidence type="ECO:0000313" key="1">
    <source>
        <dbReference type="EMBL" id="ACK80262.1"/>
    </source>
</evidence>
<evidence type="ECO:0000313" key="2">
    <source>
        <dbReference type="Proteomes" id="UP000001362"/>
    </source>
</evidence>
<dbReference type="KEGG" id="afr:AFE_1588"/>
<protein>
    <submittedName>
        <fullName evidence="1">Uncharacterized protein</fullName>
    </submittedName>
</protein>
<dbReference type="GeneID" id="92755518"/>
<dbReference type="PaxDb" id="243159-AFE_1588"/>
<dbReference type="AlphaFoldDB" id="B7JAG4"/>
<dbReference type="EMBL" id="CP001219">
    <property type="protein sequence ID" value="ACK80262.1"/>
    <property type="molecule type" value="Genomic_DNA"/>
</dbReference>
<accession>B7JAG4</accession>
<gene>
    <name evidence="1" type="ordered locus">AFE_1588</name>
</gene>